<feature type="domain" description="ATPase BadF/BadG/BcrA/BcrD type" evidence="1">
    <location>
        <begin position="9"/>
        <end position="258"/>
    </location>
</feature>
<evidence type="ECO:0000259" key="1">
    <source>
        <dbReference type="Pfam" id="PF01869"/>
    </source>
</evidence>
<reference evidence="2 3" key="1">
    <citation type="submission" date="2018-06" db="EMBL/GenBank/DDBJ databases">
        <title>Genomic Encyclopedia of Type Strains, Phase IV (KMG-IV): sequencing the most valuable type-strain genomes for metagenomic binning, comparative biology and taxonomic classification.</title>
        <authorList>
            <person name="Goeker M."/>
        </authorList>
    </citation>
    <scope>NUCLEOTIDE SEQUENCE [LARGE SCALE GENOMIC DNA]</scope>
    <source>
        <strain evidence="2 3">DSM 24875</strain>
    </source>
</reference>
<sequence>MTGAPLWFVGVDGGATRCRARVRDASGAKLAEAAGAAANVHVDFAAAVAVIRALVVEALGRAGAPTADPSRTALGLGLAGVNDARDADRAAAAFPGYARALAANDAVTACIGAHAGAEGGLVIAGTGSAAIARGGGRETIVGGRGFTLGDDGSGAHVGLDALRAATRAGDGLGPESALTRDILRGFDGDVVALVRWARAASPGDFGAFAPLVFERAGEGDEVARRIVAKAARAIEQLVRRVAALGAERVALVGGVGDAVRRHLAPGTAAVLTRPLHDATDGAILMVGGKVATGRNEATCGEQVE</sequence>
<name>A0A366FGS1_9HYPH</name>
<evidence type="ECO:0000313" key="2">
    <source>
        <dbReference type="EMBL" id="RBP13858.1"/>
    </source>
</evidence>
<proteinExistence type="predicted"/>
<organism evidence="2 3">
    <name type="scientific">Roseiarcus fermentans</name>
    <dbReference type="NCBI Taxonomy" id="1473586"/>
    <lineage>
        <taxon>Bacteria</taxon>
        <taxon>Pseudomonadati</taxon>
        <taxon>Pseudomonadota</taxon>
        <taxon>Alphaproteobacteria</taxon>
        <taxon>Hyphomicrobiales</taxon>
        <taxon>Roseiarcaceae</taxon>
        <taxon>Roseiarcus</taxon>
    </lineage>
</organism>
<dbReference type="PANTHER" id="PTHR43190">
    <property type="entry name" value="N-ACETYL-D-GLUCOSAMINE KINASE"/>
    <property type="match status" value="1"/>
</dbReference>
<dbReference type="GO" id="GO:0016301">
    <property type="term" value="F:kinase activity"/>
    <property type="evidence" value="ECO:0007669"/>
    <property type="project" value="UniProtKB-KW"/>
</dbReference>
<dbReference type="InterPro" id="IPR043129">
    <property type="entry name" value="ATPase_NBD"/>
</dbReference>
<dbReference type="InterPro" id="IPR002731">
    <property type="entry name" value="ATPase_BadF"/>
</dbReference>
<accession>A0A366FGS1</accession>
<dbReference type="PANTHER" id="PTHR43190:SF3">
    <property type="entry name" value="N-ACETYL-D-GLUCOSAMINE KINASE"/>
    <property type="match status" value="1"/>
</dbReference>
<dbReference type="EMBL" id="QNRK01000011">
    <property type="protein sequence ID" value="RBP13858.1"/>
    <property type="molecule type" value="Genomic_DNA"/>
</dbReference>
<dbReference type="Gene3D" id="3.30.420.40">
    <property type="match status" value="2"/>
</dbReference>
<gene>
    <name evidence="2" type="ORF">DFR50_111120</name>
</gene>
<keyword evidence="3" id="KW-1185">Reference proteome</keyword>
<dbReference type="RefSeq" id="WP_170153180.1">
    <property type="nucleotide sequence ID" value="NZ_QNRK01000011.1"/>
</dbReference>
<keyword evidence="2" id="KW-0808">Transferase</keyword>
<dbReference type="SUPFAM" id="SSF53067">
    <property type="entry name" value="Actin-like ATPase domain"/>
    <property type="match status" value="2"/>
</dbReference>
<protein>
    <submittedName>
        <fullName evidence="2">Glucosamine kinase</fullName>
    </submittedName>
</protein>
<dbReference type="Pfam" id="PF01869">
    <property type="entry name" value="BcrAD_BadFG"/>
    <property type="match status" value="1"/>
</dbReference>
<dbReference type="AlphaFoldDB" id="A0A366FGS1"/>
<dbReference type="CDD" id="cd24082">
    <property type="entry name" value="ASKHA_NBD_GspK-like"/>
    <property type="match status" value="1"/>
</dbReference>
<comment type="caution">
    <text evidence="2">The sequence shown here is derived from an EMBL/GenBank/DDBJ whole genome shotgun (WGS) entry which is preliminary data.</text>
</comment>
<dbReference type="InterPro" id="IPR052519">
    <property type="entry name" value="Euk-type_GlcNAc_Kinase"/>
</dbReference>
<evidence type="ECO:0000313" key="3">
    <source>
        <dbReference type="Proteomes" id="UP000253529"/>
    </source>
</evidence>
<keyword evidence="2" id="KW-0418">Kinase</keyword>
<dbReference type="Proteomes" id="UP000253529">
    <property type="component" value="Unassembled WGS sequence"/>
</dbReference>